<keyword evidence="7" id="KW-1185">Reference proteome</keyword>
<name>A0AAD4XQJ0_9MAGN</name>
<accession>A0AAD4XQJ0</accession>
<keyword evidence="4" id="KW-0472">Membrane</keyword>
<evidence type="ECO:0000256" key="2">
    <source>
        <dbReference type="ARBA" id="ARBA00022692"/>
    </source>
</evidence>
<dbReference type="InterPro" id="IPR004342">
    <property type="entry name" value="EXS_C"/>
</dbReference>
<protein>
    <recommendedName>
        <fullName evidence="5">EXS domain-containing protein</fullName>
    </recommendedName>
</protein>
<dbReference type="Proteomes" id="UP001202328">
    <property type="component" value="Unassembled WGS sequence"/>
</dbReference>
<organism evidence="6 7">
    <name type="scientific">Papaver atlanticum</name>
    <dbReference type="NCBI Taxonomy" id="357466"/>
    <lineage>
        <taxon>Eukaryota</taxon>
        <taxon>Viridiplantae</taxon>
        <taxon>Streptophyta</taxon>
        <taxon>Embryophyta</taxon>
        <taxon>Tracheophyta</taxon>
        <taxon>Spermatophyta</taxon>
        <taxon>Magnoliopsida</taxon>
        <taxon>Ranunculales</taxon>
        <taxon>Papaveraceae</taxon>
        <taxon>Papaveroideae</taxon>
        <taxon>Papaver</taxon>
    </lineage>
</organism>
<feature type="non-terminal residue" evidence="6">
    <location>
        <position position="83"/>
    </location>
</feature>
<evidence type="ECO:0000259" key="5">
    <source>
        <dbReference type="Pfam" id="PF03124"/>
    </source>
</evidence>
<comment type="subcellular location">
    <subcellularLocation>
        <location evidence="1">Membrane</location>
        <topology evidence="1">Multi-pass membrane protein</topology>
    </subcellularLocation>
</comment>
<comment type="caution">
    <text evidence="6">The sequence shown here is derived from an EMBL/GenBank/DDBJ whole genome shotgun (WGS) entry which is preliminary data.</text>
</comment>
<evidence type="ECO:0000256" key="3">
    <source>
        <dbReference type="ARBA" id="ARBA00022989"/>
    </source>
</evidence>
<gene>
    <name evidence="6" type="ORF">MKW98_004314</name>
</gene>
<dbReference type="GO" id="GO:0016020">
    <property type="term" value="C:membrane"/>
    <property type="evidence" value="ECO:0007669"/>
    <property type="project" value="UniProtKB-SubCell"/>
</dbReference>
<dbReference type="Pfam" id="PF03124">
    <property type="entry name" value="EXS"/>
    <property type="match status" value="1"/>
</dbReference>
<keyword evidence="2" id="KW-0812">Transmembrane</keyword>
<dbReference type="AlphaFoldDB" id="A0AAD4XQJ0"/>
<evidence type="ECO:0000313" key="7">
    <source>
        <dbReference type="Proteomes" id="UP001202328"/>
    </source>
</evidence>
<keyword evidence="3" id="KW-1133">Transmembrane helix</keyword>
<evidence type="ECO:0000256" key="4">
    <source>
        <dbReference type="ARBA" id="ARBA00023136"/>
    </source>
</evidence>
<reference evidence="6" key="1">
    <citation type="submission" date="2022-04" db="EMBL/GenBank/DDBJ databases">
        <title>A functionally conserved STORR gene fusion in Papaver species that diverged 16.8 million years ago.</title>
        <authorList>
            <person name="Catania T."/>
        </authorList>
    </citation>
    <scope>NUCLEOTIDE SEQUENCE</scope>
    <source>
        <strain evidence="6">S-188037</strain>
    </source>
</reference>
<evidence type="ECO:0000313" key="6">
    <source>
        <dbReference type="EMBL" id="KAI3943809.1"/>
    </source>
</evidence>
<proteinExistence type="predicted"/>
<feature type="domain" description="EXS" evidence="5">
    <location>
        <begin position="1"/>
        <end position="53"/>
    </location>
</feature>
<feature type="non-terminal residue" evidence="6">
    <location>
        <position position="1"/>
    </location>
</feature>
<evidence type="ECO:0000256" key="1">
    <source>
        <dbReference type="ARBA" id="ARBA00004141"/>
    </source>
</evidence>
<dbReference type="EMBL" id="JAJJMB010004170">
    <property type="protein sequence ID" value="KAI3943809.1"/>
    <property type="molecule type" value="Genomic_DNA"/>
</dbReference>
<sequence length="83" mass="9879">WYYLFVCLDFAGRVCWTARLSPHTFTSPWIMLGLTLAELVRRIISTMIRIEAQFYREEKEEQQSATALARQKANLTHQQKEWT</sequence>